<evidence type="ECO:0000313" key="4">
    <source>
        <dbReference type="EMBL" id="MFC3228369.1"/>
    </source>
</evidence>
<dbReference type="Pfam" id="PF00990">
    <property type="entry name" value="GGDEF"/>
    <property type="match status" value="1"/>
</dbReference>
<dbReference type="SUPFAM" id="SSF55073">
    <property type="entry name" value="Nucleotide cyclase"/>
    <property type="match status" value="1"/>
</dbReference>
<dbReference type="NCBIfam" id="TIGR00254">
    <property type="entry name" value="GGDEF"/>
    <property type="match status" value="1"/>
</dbReference>
<evidence type="ECO:0000259" key="3">
    <source>
        <dbReference type="PROSITE" id="PS50887"/>
    </source>
</evidence>
<dbReference type="EC" id="2.7.7.65" evidence="1"/>
<reference evidence="5" key="1">
    <citation type="journal article" date="2019" name="Int. J. Syst. Evol. Microbiol.">
        <title>The Global Catalogue of Microorganisms (GCM) 10K type strain sequencing project: providing services to taxonomists for standard genome sequencing and annotation.</title>
        <authorList>
            <consortium name="The Broad Institute Genomics Platform"/>
            <consortium name="The Broad Institute Genome Sequencing Center for Infectious Disease"/>
            <person name="Wu L."/>
            <person name="Ma J."/>
        </authorList>
    </citation>
    <scope>NUCLEOTIDE SEQUENCE [LARGE SCALE GENOMIC DNA]</scope>
    <source>
        <strain evidence="5">KCTC 42964</strain>
    </source>
</reference>
<dbReference type="PANTHER" id="PTHR45138">
    <property type="entry name" value="REGULATORY COMPONENTS OF SENSORY TRANSDUCTION SYSTEM"/>
    <property type="match status" value="1"/>
</dbReference>
<feature type="transmembrane region" description="Helical" evidence="2">
    <location>
        <begin position="148"/>
        <end position="170"/>
    </location>
</feature>
<organism evidence="4 5">
    <name type="scientific">Marinibaculum pumilum</name>
    <dbReference type="NCBI Taxonomy" id="1766165"/>
    <lineage>
        <taxon>Bacteria</taxon>
        <taxon>Pseudomonadati</taxon>
        <taxon>Pseudomonadota</taxon>
        <taxon>Alphaproteobacteria</taxon>
        <taxon>Rhodospirillales</taxon>
        <taxon>Rhodospirillaceae</taxon>
        <taxon>Marinibaculum</taxon>
    </lineage>
</organism>
<evidence type="ECO:0000256" key="2">
    <source>
        <dbReference type="SAM" id="Phobius"/>
    </source>
</evidence>
<evidence type="ECO:0000256" key="1">
    <source>
        <dbReference type="ARBA" id="ARBA00012528"/>
    </source>
</evidence>
<dbReference type="CDD" id="cd01949">
    <property type="entry name" value="GGDEF"/>
    <property type="match status" value="1"/>
</dbReference>
<accession>A0ABV7L1R6</accession>
<feature type="domain" description="GGDEF" evidence="3">
    <location>
        <begin position="245"/>
        <end position="378"/>
    </location>
</feature>
<dbReference type="InterPro" id="IPR043128">
    <property type="entry name" value="Rev_trsase/Diguanyl_cyclase"/>
</dbReference>
<sequence length="387" mass="41198">MDLFTVLAMWSLAALTIAGILVALWLRDRSMPAYVWLGAGFLAAAVGVGLIAARGAIPDWLSIGVGNLLTVAAMTLWILGVYRFNGWALHPRALLPIAVYLPVLFFPTVHDTLWLRQVFILGSGVPGHLMLAHAFWPRGPEASRSRRPMAIIFLVVAAWTALATAGVAWYRPLSLDAYPIAWANGFISLVVLLVMMVFGAKMIRERDEGRLQHLATIDPLTGILNRRGLFAGLPALLAGAGAGKDRLALLMFDLDHFKEVNDRHGHLAGDRVLAAFCGVAEGQLGPQDLFGRLGGEEFLAVAAVDDLDAAQALADRIRAALARTPVEADGAAIPVTVSVGVALLPPAATDVTQALAEADRALYAAKAAGRDRVALAARPRPVLARTA</sequence>
<keyword evidence="5" id="KW-1185">Reference proteome</keyword>
<feature type="transmembrane region" description="Helical" evidence="2">
    <location>
        <begin position="33"/>
        <end position="54"/>
    </location>
</feature>
<proteinExistence type="predicted"/>
<dbReference type="InterPro" id="IPR029787">
    <property type="entry name" value="Nucleotide_cyclase"/>
</dbReference>
<feature type="transmembrane region" description="Helical" evidence="2">
    <location>
        <begin position="93"/>
        <end position="109"/>
    </location>
</feature>
<feature type="transmembrane region" description="Helical" evidence="2">
    <location>
        <begin position="60"/>
        <end position="81"/>
    </location>
</feature>
<dbReference type="RefSeq" id="WP_379901414.1">
    <property type="nucleotide sequence ID" value="NZ_JBHRTR010000028.1"/>
</dbReference>
<dbReference type="PROSITE" id="PS50887">
    <property type="entry name" value="GGDEF"/>
    <property type="match status" value="1"/>
</dbReference>
<comment type="caution">
    <text evidence="4">The sequence shown here is derived from an EMBL/GenBank/DDBJ whole genome shotgun (WGS) entry which is preliminary data.</text>
</comment>
<keyword evidence="2" id="KW-1133">Transmembrane helix</keyword>
<feature type="transmembrane region" description="Helical" evidence="2">
    <location>
        <begin position="6"/>
        <end position="26"/>
    </location>
</feature>
<name>A0ABV7L1R6_9PROT</name>
<dbReference type="SMART" id="SM00267">
    <property type="entry name" value="GGDEF"/>
    <property type="match status" value="1"/>
</dbReference>
<dbReference type="PANTHER" id="PTHR45138:SF24">
    <property type="entry name" value="DIGUANYLATE CYCLASE DGCC-RELATED"/>
    <property type="match status" value="1"/>
</dbReference>
<dbReference type="InterPro" id="IPR000160">
    <property type="entry name" value="GGDEF_dom"/>
</dbReference>
<evidence type="ECO:0000313" key="5">
    <source>
        <dbReference type="Proteomes" id="UP001595528"/>
    </source>
</evidence>
<keyword evidence="2" id="KW-0472">Membrane</keyword>
<dbReference type="Proteomes" id="UP001595528">
    <property type="component" value="Unassembled WGS sequence"/>
</dbReference>
<keyword evidence="2" id="KW-0812">Transmembrane</keyword>
<dbReference type="EMBL" id="JBHRTR010000028">
    <property type="protein sequence ID" value="MFC3228369.1"/>
    <property type="molecule type" value="Genomic_DNA"/>
</dbReference>
<protein>
    <recommendedName>
        <fullName evidence="1">diguanylate cyclase</fullName>
        <ecNumber evidence="1">2.7.7.65</ecNumber>
    </recommendedName>
</protein>
<dbReference type="InterPro" id="IPR050469">
    <property type="entry name" value="Diguanylate_Cyclase"/>
</dbReference>
<gene>
    <name evidence="4" type="ORF">ACFOGJ_14090</name>
</gene>
<dbReference type="Gene3D" id="3.30.70.270">
    <property type="match status" value="1"/>
</dbReference>
<feature type="transmembrane region" description="Helical" evidence="2">
    <location>
        <begin position="115"/>
        <end position="136"/>
    </location>
</feature>
<feature type="transmembrane region" description="Helical" evidence="2">
    <location>
        <begin position="182"/>
        <end position="200"/>
    </location>
</feature>